<evidence type="ECO:0000313" key="3">
    <source>
        <dbReference type="Proteomes" id="UP001174136"/>
    </source>
</evidence>
<name>A0AA47N2E6_MERPO</name>
<gene>
    <name evidence="2" type="ORF">N1851_007808</name>
</gene>
<evidence type="ECO:0000313" key="2">
    <source>
        <dbReference type="EMBL" id="KAK0151062.1"/>
    </source>
</evidence>
<protein>
    <submittedName>
        <fullName evidence="2">Uncharacterized protein</fullName>
    </submittedName>
</protein>
<organism evidence="2 3">
    <name type="scientific">Merluccius polli</name>
    <name type="common">Benguela hake</name>
    <name type="synonym">Merluccius cadenati</name>
    <dbReference type="NCBI Taxonomy" id="89951"/>
    <lineage>
        <taxon>Eukaryota</taxon>
        <taxon>Metazoa</taxon>
        <taxon>Chordata</taxon>
        <taxon>Craniata</taxon>
        <taxon>Vertebrata</taxon>
        <taxon>Euteleostomi</taxon>
        <taxon>Actinopterygii</taxon>
        <taxon>Neopterygii</taxon>
        <taxon>Teleostei</taxon>
        <taxon>Neoteleostei</taxon>
        <taxon>Acanthomorphata</taxon>
        <taxon>Zeiogadaria</taxon>
        <taxon>Gadariae</taxon>
        <taxon>Gadiformes</taxon>
        <taxon>Gadoidei</taxon>
        <taxon>Merlucciidae</taxon>
        <taxon>Merluccius</taxon>
    </lineage>
</organism>
<comment type="caution">
    <text evidence="2">The sequence shown here is derived from an EMBL/GenBank/DDBJ whole genome shotgun (WGS) entry which is preliminary data.</text>
</comment>
<feature type="region of interest" description="Disordered" evidence="1">
    <location>
        <begin position="94"/>
        <end position="131"/>
    </location>
</feature>
<proteinExistence type="predicted"/>
<dbReference type="Proteomes" id="UP001174136">
    <property type="component" value="Unassembled WGS sequence"/>
</dbReference>
<sequence>MLAKVEYGGVQKYIKIPQIDGNFDFQNFLIEVTDKFSLQAQLVTEGVLSLTDTSETEVDADTFDELVKSGVRNFKVGYRQYPITDIAITLDESDSSVIPDTSPSPASLPDPPASPASMPDFTAQSPASSISSDSTIILPTTRNRKRAMKADLDRDEARKRVETALSSNPKGEEIIKEYDQTKTLSVGTRKQMVNILVAEMVETYGRIPPMHVRPTYALGIVTLFPYLQDPYSKRGYEHFYDPQANTGYLAWRLKTVQRNTHDGFRECSRPDFQDSPTTHRESLLTGDQLLGEECREALSIMRHSTDKSVVSEKTRATFDYRQKLVHDQDATASVLDVFPRFLDTAGLIEQDFSMMFGDHVSGRFLARWSSDFKHRVITECQSLPSSPYVDELLAASDLQVENDYGWDSDMSALLLLLHLLPPTSKGQKKTPKMSSAQAVNHVVRFIKEGASLTTFLDKVDARQPFLLCIGEQKKKIARFFIVVDQKAIPCNAQTSVAAFDVLFKTHYVFSLSYDEALSAFYTFIQTTIYNIDVGTTKETPRVKELRAKLLQDHYNVTNSQRSEHS</sequence>
<dbReference type="PANTHER" id="PTHR31025">
    <property type="entry name" value="SI:CH211-196P9.1-RELATED"/>
    <property type="match status" value="1"/>
</dbReference>
<feature type="compositionally biased region" description="Low complexity" evidence="1">
    <location>
        <begin position="115"/>
        <end position="131"/>
    </location>
</feature>
<keyword evidence="3" id="KW-1185">Reference proteome</keyword>
<dbReference type="AlphaFoldDB" id="A0AA47N2E6"/>
<accession>A0AA47N2E6</accession>
<evidence type="ECO:0000256" key="1">
    <source>
        <dbReference type="SAM" id="MobiDB-lite"/>
    </source>
</evidence>
<dbReference type="PANTHER" id="PTHR31025:SF29">
    <property type="entry name" value="SI:CH211-196P9.1"/>
    <property type="match status" value="1"/>
</dbReference>
<reference evidence="2" key="1">
    <citation type="journal article" date="2023" name="Front. Mar. Sci.">
        <title>A new Merluccius polli reference genome to investigate the effects of global change in West African waters.</title>
        <authorList>
            <person name="Mateo J.L."/>
            <person name="Blanco-Fernandez C."/>
            <person name="Garcia-Vazquez E."/>
            <person name="Machado-Schiaffino G."/>
        </authorList>
    </citation>
    <scope>NUCLEOTIDE SEQUENCE</scope>
    <source>
        <strain evidence="2">C29</strain>
        <tissue evidence="2">Fin</tissue>
    </source>
</reference>
<dbReference type="EMBL" id="JAOPHQ010001422">
    <property type="protein sequence ID" value="KAK0151062.1"/>
    <property type="molecule type" value="Genomic_DNA"/>
</dbReference>